<dbReference type="SUPFAM" id="SSF81901">
    <property type="entry name" value="HCP-like"/>
    <property type="match status" value="2"/>
</dbReference>
<name>A0A517T8K6_9PLAN</name>
<dbReference type="Pfam" id="PF08238">
    <property type="entry name" value="Sel1"/>
    <property type="match status" value="10"/>
</dbReference>
<reference evidence="1 2" key="1">
    <citation type="submission" date="2019-02" db="EMBL/GenBank/DDBJ databases">
        <title>Deep-cultivation of Planctomycetes and their phenomic and genomic characterization uncovers novel biology.</title>
        <authorList>
            <person name="Wiegand S."/>
            <person name="Jogler M."/>
            <person name="Boedeker C."/>
            <person name="Pinto D."/>
            <person name="Vollmers J."/>
            <person name="Rivas-Marin E."/>
            <person name="Kohn T."/>
            <person name="Peeters S.H."/>
            <person name="Heuer A."/>
            <person name="Rast P."/>
            <person name="Oberbeckmann S."/>
            <person name="Bunk B."/>
            <person name="Jeske O."/>
            <person name="Meyerdierks A."/>
            <person name="Storesund J.E."/>
            <person name="Kallscheuer N."/>
            <person name="Luecker S."/>
            <person name="Lage O.M."/>
            <person name="Pohl T."/>
            <person name="Merkel B.J."/>
            <person name="Hornburger P."/>
            <person name="Mueller R.-W."/>
            <person name="Bruemmer F."/>
            <person name="Labrenz M."/>
            <person name="Spormann A.M."/>
            <person name="Op den Camp H."/>
            <person name="Overmann J."/>
            <person name="Amann R."/>
            <person name="Jetten M.S.M."/>
            <person name="Mascher T."/>
            <person name="Medema M.H."/>
            <person name="Devos D.P."/>
            <person name="Kaster A.-K."/>
            <person name="Ovreas L."/>
            <person name="Rohde M."/>
            <person name="Galperin M.Y."/>
            <person name="Jogler C."/>
        </authorList>
    </citation>
    <scope>NUCLEOTIDE SEQUENCE [LARGE SCALE GENOMIC DNA]</scope>
    <source>
        <strain evidence="1 2">V22</strain>
    </source>
</reference>
<dbReference type="Gene3D" id="2.30.42.10">
    <property type="match status" value="1"/>
</dbReference>
<dbReference type="InterPro" id="IPR050767">
    <property type="entry name" value="Sel1_AlgK"/>
</dbReference>
<dbReference type="PANTHER" id="PTHR11102:SF160">
    <property type="entry name" value="ERAD-ASSOCIATED E3 UBIQUITIN-PROTEIN LIGASE COMPONENT HRD3"/>
    <property type="match status" value="1"/>
</dbReference>
<keyword evidence="2" id="KW-1185">Reference proteome</keyword>
<dbReference type="Proteomes" id="UP000319976">
    <property type="component" value="Chromosome"/>
</dbReference>
<gene>
    <name evidence="1" type="primary">hcpC_1</name>
    <name evidence="1" type="ORF">V22_19650</name>
</gene>
<dbReference type="EC" id="3.5.2.6" evidence="1"/>
<evidence type="ECO:0000313" key="2">
    <source>
        <dbReference type="Proteomes" id="UP000319976"/>
    </source>
</evidence>
<dbReference type="GO" id="GO:0008800">
    <property type="term" value="F:beta-lactamase activity"/>
    <property type="evidence" value="ECO:0007669"/>
    <property type="project" value="UniProtKB-EC"/>
</dbReference>
<dbReference type="InterPro" id="IPR019734">
    <property type="entry name" value="TPR_rpt"/>
</dbReference>
<dbReference type="SMART" id="SM00028">
    <property type="entry name" value="TPR"/>
    <property type="match status" value="3"/>
</dbReference>
<dbReference type="InterPro" id="IPR036034">
    <property type="entry name" value="PDZ_sf"/>
</dbReference>
<proteinExistence type="predicted"/>
<dbReference type="InterPro" id="IPR006597">
    <property type="entry name" value="Sel1-like"/>
</dbReference>
<accession>A0A517T8K6</accession>
<dbReference type="KEGG" id="chya:V22_19650"/>
<organism evidence="1 2">
    <name type="scientific">Calycomorphotria hydatis</name>
    <dbReference type="NCBI Taxonomy" id="2528027"/>
    <lineage>
        <taxon>Bacteria</taxon>
        <taxon>Pseudomonadati</taxon>
        <taxon>Planctomycetota</taxon>
        <taxon>Planctomycetia</taxon>
        <taxon>Planctomycetales</taxon>
        <taxon>Planctomycetaceae</taxon>
        <taxon>Calycomorphotria</taxon>
    </lineage>
</organism>
<dbReference type="SMART" id="SM00671">
    <property type="entry name" value="SEL1"/>
    <property type="match status" value="10"/>
</dbReference>
<protein>
    <submittedName>
        <fullName evidence="1">Beta-lactamase HcpC</fullName>
        <ecNumber evidence="1">3.5.2.6</ecNumber>
    </submittedName>
</protein>
<evidence type="ECO:0000313" key="1">
    <source>
        <dbReference type="EMBL" id="QDT64724.1"/>
    </source>
</evidence>
<sequence>MIEVVSFCLLSLLSVEDIRQITKVDGNAIEFASIVGATVQAGDQVEVIVSIPGTNLTGTAAKGKVTGATDLTVTATLEEVTGALRVGQQVRVIHVVSTPPEAAPQSPVTASRTSTVSNEDTRDCWLATGMGEVTLQHAAEAGLNVPRGLCVEFLLYEPERPDEWFQIGDIVLAVNDSEFDPQHHWRLNLNQLIEMVNQNHRGEKMQFVIVRNQSQMDLNLKPLPKPALKEIFQLMKAQAKAGNAASQFNLAFRLLTGKGCEPNPQDAIEWFRKSAAQNHTPGIGYLGICYLIGQGVAIDRQQGQESLTLAAETGDPYFMTVLAAYLAQGKYLPQDLDASFQWYYRSALQNDPLAQREVAKVYLDAKEYDEARRWMRKAAELGDPDAQTHIGRWYYNGFQVPKDFSLAIEWFQKAADQGFAAAQNNLARCYQTGAGVTQDLEKALSLFRKAASQGDRIAQYNLGRTYDVGAGVQQDFTEAVHWYQLSADQGDPDAQFNLGLCHEYGRGTPQNKKKAFELFYKSAAQGSAEAQYRVGWAYAEANKWSDAVKWWQKAVDQKYELAQYSLGMNYLKGRGVARNTRKGIELLKAAANQGVKEASDELQKRGYRAP</sequence>
<dbReference type="EMBL" id="CP036316">
    <property type="protein sequence ID" value="QDT64724.1"/>
    <property type="molecule type" value="Genomic_DNA"/>
</dbReference>
<dbReference type="RefSeq" id="WP_197440053.1">
    <property type="nucleotide sequence ID" value="NZ_CP036316.1"/>
</dbReference>
<dbReference type="AlphaFoldDB" id="A0A517T8K6"/>
<dbReference type="InterPro" id="IPR011990">
    <property type="entry name" value="TPR-like_helical_dom_sf"/>
</dbReference>
<dbReference type="Gene3D" id="1.25.40.10">
    <property type="entry name" value="Tetratricopeptide repeat domain"/>
    <property type="match status" value="2"/>
</dbReference>
<keyword evidence="1" id="KW-0378">Hydrolase</keyword>
<dbReference type="PANTHER" id="PTHR11102">
    <property type="entry name" value="SEL-1-LIKE PROTEIN"/>
    <property type="match status" value="1"/>
</dbReference>